<protein>
    <submittedName>
        <fullName evidence="6">ABC transporter substrate-binding protein</fullName>
    </submittedName>
</protein>
<dbReference type="InterPro" id="IPR039424">
    <property type="entry name" value="SBP_5"/>
</dbReference>
<feature type="chain" id="PRO_5045968693" evidence="4">
    <location>
        <begin position="26"/>
        <end position="545"/>
    </location>
</feature>
<name>A0ABW3UXV8_9BACL</name>
<dbReference type="RefSeq" id="WP_345595233.1">
    <property type="nucleotide sequence ID" value="NZ_BAABJG010000056.1"/>
</dbReference>
<dbReference type="EMBL" id="JBHTLU010000049">
    <property type="protein sequence ID" value="MFD1224771.1"/>
    <property type="molecule type" value="Genomic_DNA"/>
</dbReference>
<feature type="signal peptide" evidence="4">
    <location>
        <begin position="1"/>
        <end position="25"/>
    </location>
</feature>
<reference evidence="7" key="1">
    <citation type="journal article" date="2019" name="Int. J. Syst. Evol. Microbiol.">
        <title>The Global Catalogue of Microorganisms (GCM) 10K type strain sequencing project: providing services to taxonomists for standard genome sequencing and annotation.</title>
        <authorList>
            <consortium name="The Broad Institute Genomics Platform"/>
            <consortium name="The Broad Institute Genome Sequencing Center for Infectious Disease"/>
            <person name="Wu L."/>
            <person name="Ma J."/>
        </authorList>
    </citation>
    <scope>NUCLEOTIDE SEQUENCE [LARGE SCALE GENOMIC DNA]</scope>
    <source>
        <strain evidence="7">CCUG 53270</strain>
    </source>
</reference>
<keyword evidence="3 4" id="KW-0732">Signal</keyword>
<evidence type="ECO:0000256" key="4">
    <source>
        <dbReference type="SAM" id="SignalP"/>
    </source>
</evidence>
<dbReference type="Gene3D" id="3.10.105.10">
    <property type="entry name" value="Dipeptide-binding Protein, Domain 3"/>
    <property type="match status" value="1"/>
</dbReference>
<feature type="domain" description="Solute-binding protein family 5" evidence="5">
    <location>
        <begin position="91"/>
        <end position="458"/>
    </location>
</feature>
<dbReference type="Gene3D" id="3.90.76.10">
    <property type="entry name" value="Dipeptide-binding Protein, Domain 1"/>
    <property type="match status" value="1"/>
</dbReference>
<dbReference type="InterPro" id="IPR030678">
    <property type="entry name" value="Peptide/Ni-bd"/>
</dbReference>
<dbReference type="Pfam" id="PF00496">
    <property type="entry name" value="SBP_bac_5"/>
    <property type="match status" value="1"/>
</dbReference>
<evidence type="ECO:0000313" key="7">
    <source>
        <dbReference type="Proteomes" id="UP001597180"/>
    </source>
</evidence>
<accession>A0ABW3UXV8</accession>
<dbReference type="Gene3D" id="3.40.190.10">
    <property type="entry name" value="Periplasmic binding protein-like II"/>
    <property type="match status" value="1"/>
</dbReference>
<dbReference type="Proteomes" id="UP001597180">
    <property type="component" value="Unassembled WGS sequence"/>
</dbReference>
<evidence type="ECO:0000313" key="6">
    <source>
        <dbReference type="EMBL" id="MFD1224771.1"/>
    </source>
</evidence>
<organism evidence="6 7">
    <name type="scientific">Paenibacillus vulneris</name>
    <dbReference type="NCBI Taxonomy" id="1133364"/>
    <lineage>
        <taxon>Bacteria</taxon>
        <taxon>Bacillati</taxon>
        <taxon>Bacillota</taxon>
        <taxon>Bacilli</taxon>
        <taxon>Bacillales</taxon>
        <taxon>Paenibacillaceae</taxon>
        <taxon>Paenibacillus</taxon>
    </lineage>
</organism>
<comment type="similarity">
    <text evidence="1">Belongs to the bacterial solute-binding protein 5 family.</text>
</comment>
<dbReference type="SUPFAM" id="SSF53850">
    <property type="entry name" value="Periplasmic binding protein-like II"/>
    <property type="match status" value="1"/>
</dbReference>
<sequence length="545" mass="60537">MKKTYKTWGLISLALLMLAGCSKPAATDKGPAASAGSTAGAAGNQLTVGITNPPLMFNPIDSDGSGSSGAVFIYRYFFDSLVKTVGPLDFKMALAESFTTEDNQTYKIAIRNNANWTDGKPVTAQDVEFTINLIVNPKTITTQRSAIFALDGLNEKGMLQAGQDKLSSVKVIDDKHLELKTSKPVDPNLLYERFSDLLIVPKHVLEGADPAALNQNPFWRNPNVTSGPYKFVKYENKAYVELEANENYYRGAPKIAKVFVKIMPASNMVAQLQSGELDMNAAQGSGNIPASEWKTVKTFANLRTEEQQTRRYNSVEINMERFPDKKVRQALAYAIDRQMIVDQLMPGAGELQDGPYSNSHPYHDKNVKSYGFDPEKAKQLLKEAGFDMNKTIELIVPTGDKTREMAGNIIQQNFQSIGLKVKQVNFDFPTTVSRLVKGDFDLALSSFGSLMDPDGPATVYRSTAALNDMRYKSKAVDDLFNRGMNETDKDKRFQIYKELQNTIQEDVPLITVYSEYNLIALSKSVEGKGGVTDGMHYSVNEWYRK</sequence>
<evidence type="ECO:0000256" key="2">
    <source>
        <dbReference type="ARBA" id="ARBA00022448"/>
    </source>
</evidence>
<dbReference type="PANTHER" id="PTHR30290">
    <property type="entry name" value="PERIPLASMIC BINDING COMPONENT OF ABC TRANSPORTER"/>
    <property type="match status" value="1"/>
</dbReference>
<evidence type="ECO:0000259" key="5">
    <source>
        <dbReference type="Pfam" id="PF00496"/>
    </source>
</evidence>
<dbReference type="PANTHER" id="PTHR30290:SF9">
    <property type="entry name" value="OLIGOPEPTIDE-BINDING PROTEIN APPA"/>
    <property type="match status" value="1"/>
</dbReference>
<comment type="caution">
    <text evidence="6">The sequence shown here is derived from an EMBL/GenBank/DDBJ whole genome shotgun (WGS) entry which is preliminary data.</text>
</comment>
<keyword evidence="2" id="KW-0813">Transport</keyword>
<evidence type="ECO:0000256" key="1">
    <source>
        <dbReference type="ARBA" id="ARBA00005695"/>
    </source>
</evidence>
<dbReference type="PROSITE" id="PS51257">
    <property type="entry name" value="PROKAR_LIPOPROTEIN"/>
    <property type="match status" value="1"/>
</dbReference>
<gene>
    <name evidence="6" type="ORF">ACFQ4B_32145</name>
</gene>
<evidence type="ECO:0000256" key="3">
    <source>
        <dbReference type="ARBA" id="ARBA00022729"/>
    </source>
</evidence>
<dbReference type="InterPro" id="IPR000914">
    <property type="entry name" value="SBP_5_dom"/>
</dbReference>
<keyword evidence="7" id="KW-1185">Reference proteome</keyword>
<proteinExistence type="inferred from homology"/>
<dbReference type="PIRSF" id="PIRSF002741">
    <property type="entry name" value="MppA"/>
    <property type="match status" value="1"/>
</dbReference>